<dbReference type="Gene3D" id="3.40.50.1820">
    <property type="entry name" value="alpha/beta hydrolase"/>
    <property type="match status" value="1"/>
</dbReference>
<evidence type="ECO:0000313" key="1">
    <source>
        <dbReference type="EMBL" id="GIG42899.1"/>
    </source>
</evidence>
<protein>
    <recommendedName>
        <fullName evidence="3">Alpha/beta hydrolase</fullName>
    </recommendedName>
</protein>
<accession>A0A919PFC2</accession>
<comment type="caution">
    <text evidence="1">The sequence shown here is derived from an EMBL/GenBank/DDBJ whole genome shotgun (WGS) entry which is preliminary data.</text>
</comment>
<dbReference type="Proteomes" id="UP000660611">
    <property type="component" value="Unassembled WGS sequence"/>
</dbReference>
<dbReference type="SUPFAM" id="SSF53474">
    <property type="entry name" value="alpha/beta-Hydrolases"/>
    <property type="match status" value="1"/>
</dbReference>
<name>A0A919PFC2_9ACTN</name>
<dbReference type="EMBL" id="BONQ01000017">
    <property type="protein sequence ID" value="GIG42899.1"/>
    <property type="molecule type" value="Genomic_DNA"/>
</dbReference>
<gene>
    <name evidence="1" type="ORF">Dsi01nite_009400</name>
</gene>
<dbReference type="AlphaFoldDB" id="A0A919PFC2"/>
<evidence type="ECO:0008006" key="3">
    <source>
        <dbReference type="Google" id="ProtNLM"/>
    </source>
</evidence>
<keyword evidence="2" id="KW-1185">Reference proteome</keyword>
<reference evidence="1" key="1">
    <citation type="submission" date="2021-01" db="EMBL/GenBank/DDBJ databases">
        <title>Whole genome shotgun sequence of Dactylosporangium siamense NBRC 106093.</title>
        <authorList>
            <person name="Komaki H."/>
            <person name="Tamura T."/>
        </authorList>
    </citation>
    <scope>NUCLEOTIDE SEQUENCE</scope>
    <source>
        <strain evidence="1">NBRC 106093</strain>
    </source>
</reference>
<evidence type="ECO:0000313" key="2">
    <source>
        <dbReference type="Proteomes" id="UP000660611"/>
    </source>
</evidence>
<dbReference type="InterPro" id="IPR029058">
    <property type="entry name" value="AB_hydrolase_fold"/>
</dbReference>
<proteinExistence type="predicted"/>
<dbReference type="RefSeq" id="WP_203844764.1">
    <property type="nucleotide sequence ID" value="NZ_BAAAVW010000002.1"/>
</dbReference>
<organism evidence="1 2">
    <name type="scientific">Dactylosporangium siamense</name>
    <dbReference type="NCBI Taxonomy" id="685454"/>
    <lineage>
        <taxon>Bacteria</taxon>
        <taxon>Bacillati</taxon>
        <taxon>Actinomycetota</taxon>
        <taxon>Actinomycetes</taxon>
        <taxon>Micromonosporales</taxon>
        <taxon>Micromonosporaceae</taxon>
        <taxon>Dactylosporangium</taxon>
    </lineage>
</organism>
<sequence>MPAPVLVTDEPWLPVPPEEWLRRAYPRLTRVAHAGTGGHFLAAERPALFVSGIRNAFREDHKLT</sequence>